<feature type="region of interest" description="Disordered" evidence="11">
    <location>
        <begin position="491"/>
        <end position="518"/>
    </location>
</feature>
<evidence type="ECO:0000313" key="13">
    <source>
        <dbReference type="EMBL" id="KAA0191752.1"/>
    </source>
</evidence>
<sequence length="792" mass="86737">CPTVTPIIKALSPNEGWITGGETVTVIGENFFHGLQVVFGSTVVWGELLTPHALRVQTPPRHLPGIVDVTIAFKNKTFCKSNPGRFAYMSITDPTIEYGFQRLCKIIPRHPGDPERLPREIILKRAADLAEALYTMPARNMSFGSSNLFRSGTEMTMDTNRPMDDDGRGLRGGTENSSSPSPKLPSILARGLPIIPPPTAQSASVIPNASVTGSIHSSSMGNFLALSAQNGLDFAYAYENLDPIGLRDPMNQTHLHELHLNSGPYSQYDQKTMGPNSSLLMRSLSDSTSVIQDEVVSMSQHSLSSGASSGSDSGDLNDASNSRLQVDYNENDDGDEDEDDNDDDDDDDDDDDYVDEDNDERRKGEEYGRRRARSDTRLMKFDQRHSTTEKNVRVNAFYPTIRHPIKRARCDWLIGSQDAEGLVTSNATVTTTTTTTLSTTTTTTTSSTTNTAAETNSEKIGVPSKMTASLVPTTCVNIIQNTLAGQNRIPSLSDTIRTGNKENRNATNPYQDSSTIREESERMRKFNGSAFLADIPLERTGVSQNESELNEDNIRTQSMLPKKLKIHREPMETGINPLVPQHDIETSKGANAQSPDLRNTPQTTPSPFPQLNSSDRLFPCANPSIGKMGQSRAKSDEMKCMPVDGTWSDAYSLQTATPTGSSSGLYNLQGFTKIREESSYPDKSVPVDVQNPLTNFVKCVTTATGTNSELNAYSIHSKLSNSYTSQLDYAQIPQQTTTGPANTTVSTAQRKHSSPNLTNLTQHRLPQSQSAQQQAQSTTTRQKWDSYATACS</sequence>
<keyword evidence="3 10" id="KW-0479">Metal-binding</keyword>
<feature type="compositionally biased region" description="Basic and acidic residues" evidence="11">
    <location>
        <begin position="359"/>
        <end position="377"/>
    </location>
</feature>
<evidence type="ECO:0000256" key="8">
    <source>
        <dbReference type="ARBA" id="ARBA00023163"/>
    </source>
</evidence>
<evidence type="ECO:0000256" key="6">
    <source>
        <dbReference type="ARBA" id="ARBA00023015"/>
    </source>
</evidence>
<accession>A0A8E0RYL6</accession>
<evidence type="ECO:0000313" key="14">
    <source>
        <dbReference type="Proteomes" id="UP000728185"/>
    </source>
</evidence>
<feature type="region of interest" description="Disordered" evidence="11">
    <location>
        <begin position="735"/>
        <end position="792"/>
    </location>
</feature>
<feature type="compositionally biased region" description="Low complexity" evidence="11">
    <location>
        <begin position="302"/>
        <end position="328"/>
    </location>
</feature>
<evidence type="ECO:0000256" key="4">
    <source>
        <dbReference type="ARBA" id="ARBA00022771"/>
    </source>
</evidence>
<dbReference type="Pfam" id="PF16423">
    <property type="entry name" value="COE1_HLH"/>
    <property type="match status" value="1"/>
</dbReference>
<feature type="region of interest" description="Disordered" evidence="11">
    <location>
        <begin position="296"/>
        <end position="377"/>
    </location>
</feature>
<feature type="region of interest" description="Disordered" evidence="11">
    <location>
        <begin position="574"/>
        <end position="636"/>
    </location>
</feature>
<dbReference type="Pfam" id="PF01833">
    <property type="entry name" value="TIG"/>
    <property type="match status" value="1"/>
</dbReference>
<evidence type="ECO:0000256" key="5">
    <source>
        <dbReference type="ARBA" id="ARBA00022833"/>
    </source>
</evidence>
<gene>
    <name evidence="13" type="ORF">FBUS_11800</name>
</gene>
<dbReference type="PANTHER" id="PTHR10747">
    <property type="entry name" value="TRANSCRIPTION FACTOR COE FAMILY MEMBER"/>
    <property type="match status" value="1"/>
</dbReference>
<dbReference type="GO" id="GO:0005634">
    <property type="term" value="C:nucleus"/>
    <property type="evidence" value="ECO:0007669"/>
    <property type="project" value="UniProtKB-SubCell"/>
</dbReference>
<keyword evidence="6 10" id="KW-0805">Transcription regulation</keyword>
<dbReference type="EMBL" id="LUCM01006147">
    <property type="protein sequence ID" value="KAA0191752.1"/>
    <property type="molecule type" value="Genomic_DNA"/>
</dbReference>
<dbReference type="AlphaFoldDB" id="A0A8E0RYL6"/>
<organism evidence="13 14">
    <name type="scientific">Fasciolopsis buskii</name>
    <dbReference type="NCBI Taxonomy" id="27845"/>
    <lineage>
        <taxon>Eukaryota</taxon>
        <taxon>Metazoa</taxon>
        <taxon>Spiralia</taxon>
        <taxon>Lophotrochozoa</taxon>
        <taxon>Platyhelminthes</taxon>
        <taxon>Trematoda</taxon>
        <taxon>Digenea</taxon>
        <taxon>Plagiorchiida</taxon>
        <taxon>Echinostomata</taxon>
        <taxon>Echinostomatoidea</taxon>
        <taxon>Fasciolidae</taxon>
        <taxon>Fasciolopsis</taxon>
    </lineage>
</organism>
<evidence type="ECO:0000256" key="3">
    <source>
        <dbReference type="ARBA" id="ARBA00022723"/>
    </source>
</evidence>
<keyword evidence="14" id="KW-1185">Reference proteome</keyword>
<dbReference type="OrthoDB" id="25246at2759"/>
<dbReference type="InterPro" id="IPR003523">
    <property type="entry name" value="Transcription_factor_COE"/>
</dbReference>
<feature type="compositionally biased region" description="Polar residues" evidence="11">
    <location>
        <begin position="505"/>
        <end position="514"/>
    </location>
</feature>
<feature type="compositionally biased region" description="Acidic residues" evidence="11">
    <location>
        <begin position="329"/>
        <end position="358"/>
    </location>
</feature>
<keyword evidence="5 10" id="KW-0862">Zinc</keyword>
<dbReference type="SMART" id="SM00429">
    <property type="entry name" value="IPT"/>
    <property type="match status" value="1"/>
</dbReference>
<comment type="caution">
    <text evidence="13">The sequence shown here is derived from an EMBL/GenBank/DDBJ whole genome shotgun (WGS) entry which is preliminary data.</text>
</comment>
<feature type="compositionally biased region" description="Polar residues" evidence="11">
    <location>
        <begin position="149"/>
        <end position="159"/>
    </location>
</feature>
<evidence type="ECO:0000256" key="2">
    <source>
        <dbReference type="ARBA" id="ARBA00010340"/>
    </source>
</evidence>
<proteinExistence type="inferred from homology"/>
<evidence type="ECO:0000256" key="11">
    <source>
        <dbReference type="SAM" id="MobiDB-lite"/>
    </source>
</evidence>
<name>A0A8E0RYL6_9TREM</name>
<evidence type="ECO:0000259" key="12">
    <source>
        <dbReference type="SMART" id="SM00429"/>
    </source>
</evidence>
<feature type="region of interest" description="Disordered" evidence="11">
    <location>
        <begin position="149"/>
        <end position="185"/>
    </location>
</feature>
<dbReference type="InterPro" id="IPR013783">
    <property type="entry name" value="Ig-like_fold"/>
</dbReference>
<dbReference type="GO" id="GO:0003677">
    <property type="term" value="F:DNA binding"/>
    <property type="evidence" value="ECO:0007669"/>
    <property type="project" value="UniProtKB-KW"/>
</dbReference>
<feature type="domain" description="IPT/TIG" evidence="12">
    <location>
        <begin position="5"/>
        <end position="89"/>
    </location>
</feature>
<dbReference type="InterPro" id="IPR032201">
    <property type="entry name" value="COE_HLH"/>
</dbReference>
<dbReference type="Gene3D" id="2.60.40.10">
    <property type="entry name" value="Immunoglobulins"/>
    <property type="match status" value="1"/>
</dbReference>
<dbReference type="GO" id="GO:0008270">
    <property type="term" value="F:zinc ion binding"/>
    <property type="evidence" value="ECO:0007669"/>
    <property type="project" value="UniProtKB-KW"/>
</dbReference>
<keyword evidence="4 10" id="KW-0863">Zinc-finger</keyword>
<keyword evidence="9 10" id="KW-0539">Nucleus</keyword>
<comment type="subcellular location">
    <subcellularLocation>
        <location evidence="1 10">Nucleus</location>
    </subcellularLocation>
</comment>
<keyword evidence="10" id="KW-0217">Developmental protein</keyword>
<dbReference type="Proteomes" id="UP000728185">
    <property type="component" value="Unassembled WGS sequence"/>
</dbReference>
<dbReference type="SUPFAM" id="SSF81296">
    <property type="entry name" value="E set domains"/>
    <property type="match status" value="1"/>
</dbReference>
<protein>
    <submittedName>
        <fullName evidence="13">Collier protein</fullName>
    </submittedName>
</protein>
<evidence type="ECO:0000256" key="1">
    <source>
        <dbReference type="ARBA" id="ARBA00004123"/>
    </source>
</evidence>
<dbReference type="FunFam" id="1.10.287.4280:FF:000001">
    <property type="entry name" value="transcription factor COE1 isoform X2"/>
    <property type="match status" value="1"/>
</dbReference>
<dbReference type="InterPro" id="IPR014756">
    <property type="entry name" value="Ig_E-set"/>
</dbReference>
<keyword evidence="7 10" id="KW-0238">DNA-binding</keyword>
<dbReference type="Gene3D" id="1.10.287.4280">
    <property type="match status" value="1"/>
</dbReference>
<evidence type="ECO:0000256" key="10">
    <source>
        <dbReference type="RuleBase" id="RU004489"/>
    </source>
</evidence>
<reference evidence="13" key="1">
    <citation type="submission" date="2019-05" db="EMBL/GenBank/DDBJ databases">
        <title>Annotation for the trematode Fasciolopsis buski.</title>
        <authorList>
            <person name="Choi Y.-J."/>
        </authorList>
    </citation>
    <scope>NUCLEOTIDE SEQUENCE</scope>
    <source>
        <strain evidence="13">HT</strain>
        <tissue evidence="13">Whole worm</tissue>
    </source>
</reference>
<dbReference type="GO" id="GO:0006355">
    <property type="term" value="P:regulation of DNA-templated transcription"/>
    <property type="evidence" value="ECO:0007669"/>
    <property type="project" value="InterPro"/>
</dbReference>
<feature type="compositionally biased region" description="Low complexity" evidence="11">
    <location>
        <begin position="767"/>
        <end position="780"/>
    </location>
</feature>
<dbReference type="InterPro" id="IPR002909">
    <property type="entry name" value="IPT_dom"/>
</dbReference>
<feature type="compositionally biased region" description="Polar residues" evidence="11">
    <location>
        <begin position="735"/>
        <end position="766"/>
    </location>
</feature>
<keyword evidence="8 10" id="KW-0804">Transcription</keyword>
<evidence type="ECO:0000256" key="9">
    <source>
        <dbReference type="ARBA" id="ARBA00023242"/>
    </source>
</evidence>
<feature type="compositionally biased region" description="Polar residues" evidence="11">
    <location>
        <begin position="588"/>
        <end position="615"/>
    </location>
</feature>
<comment type="similarity">
    <text evidence="2 10">Belongs to the COE family.</text>
</comment>
<feature type="non-terminal residue" evidence="13">
    <location>
        <position position="1"/>
    </location>
</feature>
<evidence type="ECO:0000256" key="7">
    <source>
        <dbReference type="ARBA" id="ARBA00023125"/>
    </source>
</evidence>